<evidence type="ECO:0000259" key="7">
    <source>
        <dbReference type="Pfam" id="PF00535"/>
    </source>
</evidence>
<evidence type="ECO:0000256" key="2">
    <source>
        <dbReference type="ARBA" id="ARBA00022692"/>
    </source>
</evidence>
<keyword evidence="2 6" id="KW-0812">Transmembrane</keyword>
<dbReference type="Pfam" id="PF04138">
    <property type="entry name" value="GtrA_DPMS_TM"/>
    <property type="match status" value="1"/>
</dbReference>
<evidence type="ECO:0000256" key="3">
    <source>
        <dbReference type="ARBA" id="ARBA00022989"/>
    </source>
</evidence>
<organism evidence="9 10">
    <name type="scientific">Brachybacterium kimchii</name>
    <dbReference type="NCBI Taxonomy" id="2942909"/>
    <lineage>
        <taxon>Bacteria</taxon>
        <taxon>Bacillati</taxon>
        <taxon>Actinomycetota</taxon>
        <taxon>Actinomycetes</taxon>
        <taxon>Micrococcales</taxon>
        <taxon>Dermabacteraceae</taxon>
        <taxon>Brachybacterium</taxon>
    </lineage>
</organism>
<evidence type="ECO:0000313" key="9">
    <source>
        <dbReference type="EMBL" id="UQN31707.1"/>
    </source>
</evidence>
<feature type="compositionally biased region" description="Low complexity" evidence="5">
    <location>
        <begin position="139"/>
        <end position="157"/>
    </location>
</feature>
<feature type="transmembrane region" description="Helical" evidence="6">
    <location>
        <begin position="344"/>
        <end position="372"/>
    </location>
</feature>
<keyword evidence="10" id="KW-1185">Reference proteome</keyword>
<evidence type="ECO:0000256" key="1">
    <source>
        <dbReference type="ARBA" id="ARBA00004141"/>
    </source>
</evidence>
<evidence type="ECO:0000256" key="6">
    <source>
        <dbReference type="SAM" id="Phobius"/>
    </source>
</evidence>
<evidence type="ECO:0000259" key="8">
    <source>
        <dbReference type="Pfam" id="PF04138"/>
    </source>
</evidence>
<evidence type="ECO:0000256" key="4">
    <source>
        <dbReference type="ARBA" id="ARBA00023136"/>
    </source>
</evidence>
<dbReference type="PANTHER" id="PTHR10859">
    <property type="entry name" value="GLYCOSYL TRANSFERASE"/>
    <property type="match status" value="1"/>
</dbReference>
<reference evidence="9" key="1">
    <citation type="submission" date="2022-05" db="EMBL/GenBank/DDBJ databases">
        <title>Genomic analysis of Brachybacterium sp. CBA3104.</title>
        <authorList>
            <person name="Roh S.W."/>
            <person name="Kim Y.B."/>
            <person name="Kim Y."/>
        </authorList>
    </citation>
    <scope>NUCLEOTIDE SEQUENCE</scope>
    <source>
        <strain evidence="9">CBA3104</strain>
    </source>
</reference>
<feature type="region of interest" description="Disordered" evidence="5">
    <location>
        <begin position="138"/>
        <end position="157"/>
    </location>
</feature>
<accession>A0ABY4NAZ1</accession>
<feature type="transmembrane region" description="Helical" evidence="6">
    <location>
        <begin position="273"/>
        <end position="297"/>
    </location>
</feature>
<comment type="subcellular location">
    <subcellularLocation>
        <location evidence="1">Membrane</location>
        <topology evidence="1">Multi-pass membrane protein</topology>
    </subcellularLocation>
</comment>
<feature type="domain" description="GtrA/DPMS transmembrane" evidence="8">
    <location>
        <begin position="280"/>
        <end position="393"/>
    </location>
</feature>
<dbReference type="SUPFAM" id="SSF53448">
    <property type="entry name" value="Nucleotide-diphospho-sugar transferases"/>
    <property type="match status" value="1"/>
</dbReference>
<dbReference type="Gene3D" id="3.90.550.10">
    <property type="entry name" value="Spore Coat Polysaccharide Biosynthesis Protein SpsA, Chain A"/>
    <property type="match status" value="1"/>
</dbReference>
<protein>
    <submittedName>
        <fullName evidence="9">Bifunctional glycosyltransferase family 2/GtrA family protein</fullName>
    </submittedName>
</protein>
<feature type="domain" description="Glycosyltransferase 2-like" evidence="7">
    <location>
        <begin position="42"/>
        <end position="158"/>
    </location>
</feature>
<dbReference type="PANTHER" id="PTHR10859:SF114">
    <property type="entry name" value="DOLICHOL-PHOSPHATE MANNOSYLTRANSFERASE"/>
    <property type="match status" value="1"/>
</dbReference>
<dbReference type="Pfam" id="PF00535">
    <property type="entry name" value="Glycos_transf_2"/>
    <property type="match status" value="1"/>
</dbReference>
<name>A0ABY4NAZ1_9MICO</name>
<proteinExistence type="predicted"/>
<dbReference type="CDD" id="cd04179">
    <property type="entry name" value="DPM_DPG-synthase_like"/>
    <property type="match status" value="1"/>
</dbReference>
<dbReference type="InterPro" id="IPR001173">
    <property type="entry name" value="Glyco_trans_2-like"/>
</dbReference>
<dbReference type="InterPro" id="IPR029044">
    <property type="entry name" value="Nucleotide-diphossugar_trans"/>
</dbReference>
<feature type="region of interest" description="Disordered" evidence="5">
    <location>
        <begin position="1"/>
        <end position="24"/>
    </location>
</feature>
<dbReference type="InterPro" id="IPR007267">
    <property type="entry name" value="GtrA_DPMS_TM"/>
</dbReference>
<dbReference type="RefSeq" id="WP_249481134.1">
    <property type="nucleotide sequence ID" value="NZ_CP097218.1"/>
</dbReference>
<keyword evidence="3 6" id="KW-1133">Transmembrane helix</keyword>
<keyword evidence="4 6" id="KW-0472">Membrane</keyword>
<dbReference type="Proteomes" id="UP001055868">
    <property type="component" value="Chromosome"/>
</dbReference>
<gene>
    <name evidence="9" type="ORF">M4486_12615</name>
</gene>
<feature type="transmembrane region" description="Helical" evidence="6">
    <location>
        <begin position="378"/>
        <end position="394"/>
    </location>
</feature>
<evidence type="ECO:0000313" key="10">
    <source>
        <dbReference type="Proteomes" id="UP001055868"/>
    </source>
</evidence>
<feature type="transmembrane region" description="Helical" evidence="6">
    <location>
        <begin position="303"/>
        <end position="323"/>
    </location>
</feature>
<dbReference type="EMBL" id="CP097218">
    <property type="protein sequence ID" value="UQN31707.1"/>
    <property type="molecule type" value="Genomic_DNA"/>
</dbReference>
<evidence type="ECO:0000256" key="5">
    <source>
        <dbReference type="SAM" id="MobiDB-lite"/>
    </source>
</evidence>
<sequence>MVTIRPHLRPETAPARPGASLAPTEPAAPARSVVLIPALAPARPLVDLVARLAADDIDALVVDDGSGPDYEVVFDRCALEGAEVLHLPENRGKGGALRAGIAHVRATRPGSGVVTADADGQHTLADIRRVRDVLDGIEASADGPAGPASADGAVRRASASRAVPRTDLVLGVRGFDRAEVPLRSRLGNVVSSWVLRFASGARLGDTQTGLRGLPASRLAWAEAIPGDRYEYEYSMLVRAGREGIGLHQVPIETVYLDDNEASHFRPVRDSLRVLGPVVAFMGSGLLTFALDTLLFLAVSALGAPVWLALAAARLLSASGNFALNRRVVFDGGADVPLGRALARYGVLAAVVLGAGVLLVDALVGLGASLLVAKVTTDLALFVLSFVVQRLVVFGRR</sequence>